<dbReference type="Pfam" id="PF14508">
    <property type="entry name" value="GH97_N"/>
    <property type="match status" value="1"/>
</dbReference>
<evidence type="ECO:0000256" key="2">
    <source>
        <dbReference type="ARBA" id="ARBA00011245"/>
    </source>
</evidence>
<dbReference type="InterPro" id="IPR019563">
    <property type="entry name" value="GH97_catalytic"/>
</dbReference>
<dbReference type="InterPro" id="IPR029483">
    <property type="entry name" value="GH97_C"/>
</dbReference>
<name>A0A0N7HYA7_9FLAO</name>
<dbReference type="InterPro" id="IPR052720">
    <property type="entry name" value="Glycosyl_hydrolase_97"/>
</dbReference>
<dbReference type="InterPro" id="IPR013785">
    <property type="entry name" value="Aldolase_TIM"/>
</dbReference>
<feature type="domain" description="Glycosyl-hydrolase 97 C-terminal oligomerisation" evidence="7">
    <location>
        <begin position="570"/>
        <end position="665"/>
    </location>
</feature>
<feature type="signal peptide" evidence="4">
    <location>
        <begin position="1"/>
        <end position="32"/>
    </location>
</feature>
<evidence type="ECO:0000259" key="6">
    <source>
        <dbReference type="Pfam" id="PF14508"/>
    </source>
</evidence>
<comment type="subunit">
    <text evidence="2">Monomer.</text>
</comment>
<dbReference type="GO" id="GO:0030246">
    <property type="term" value="F:carbohydrate binding"/>
    <property type="evidence" value="ECO:0007669"/>
    <property type="project" value="InterPro"/>
</dbReference>
<evidence type="ECO:0000259" key="7">
    <source>
        <dbReference type="Pfam" id="PF14509"/>
    </source>
</evidence>
<dbReference type="Gene3D" id="3.20.20.70">
    <property type="entry name" value="Aldolase class I"/>
    <property type="match status" value="1"/>
</dbReference>
<dbReference type="SUPFAM" id="SSF51445">
    <property type="entry name" value="(Trans)glycosidases"/>
    <property type="match status" value="1"/>
</dbReference>
<dbReference type="PATRIC" id="fig|1736674.3.peg.1247"/>
<keyword evidence="9" id="KW-1185">Reference proteome</keyword>
<gene>
    <name evidence="8" type="ORF">APS56_06105</name>
</gene>
<evidence type="ECO:0000256" key="3">
    <source>
        <dbReference type="ARBA" id="ARBA00022837"/>
    </source>
</evidence>
<evidence type="ECO:0008006" key="10">
    <source>
        <dbReference type="Google" id="ProtNLM"/>
    </source>
</evidence>
<feature type="domain" description="Glycosyl-hydrolase 97 N-terminal" evidence="6">
    <location>
        <begin position="37"/>
        <end position="304"/>
    </location>
</feature>
<dbReference type="Gene3D" id="2.70.98.10">
    <property type="match status" value="1"/>
</dbReference>
<dbReference type="PANTHER" id="PTHR35803">
    <property type="entry name" value="GLUCAN 1,4-ALPHA-GLUCOSIDASE SUSB-RELATED"/>
    <property type="match status" value="1"/>
</dbReference>
<feature type="domain" description="Glycosyl-hydrolase 97 catalytic" evidence="5">
    <location>
        <begin position="322"/>
        <end position="473"/>
    </location>
</feature>
<dbReference type="Proteomes" id="UP000057981">
    <property type="component" value="Chromosome"/>
</dbReference>
<dbReference type="AlphaFoldDB" id="A0A0N7HYA7"/>
<dbReference type="KEGG" id="ahz:APS56_06105"/>
<protein>
    <recommendedName>
        <fullName evidence="10">Alpha-glucosidase</fullName>
    </recommendedName>
</protein>
<dbReference type="PANTHER" id="PTHR35803:SF3">
    <property type="entry name" value="ALPHA-GLUCOSIDASE"/>
    <property type="match status" value="1"/>
</dbReference>
<evidence type="ECO:0000313" key="8">
    <source>
        <dbReference type="EMBL" id="ALJ04726.1"/>
    </source>
</evidence>
<dbReference type="InterPro" id="IPR029486">
    <property type="entry name" value="GH97_N"/>
</dbReference>
<feature type="chain" id="PRO_5006012765" description="Alpha-glucosidase" evidence="4">
    <location>
        <begin position="33"/>
        <end position="669"/>
    </location>
</feature>
<reference evidence="8 9" key="1">
    <citation type="submission" date="2015-10" db="EMBL/GenBank/DDBJ databases">
        <authorList>
            <person name="Gilbert D.G."/>
        </authorList>
    </citation>
    <scope>NUCLEOTIDE SEQUENCE [LARGE SCALE GENOMIC DNA]</scope>
    <source>
        <strain evidence="9">HZ-22</strain>
    </source>
</reference>
<comment type="cofactor">
    <cofactor evidence="1">
        <name>Ca(2+)</name>
        <dbReference type="ChEBI" id="CHEBI:29108"/>
    </cofactor>
</comment>
<dbReference type="Pfam" id="PF14509">
    <property type="entry name" value="GH97_C"/>
    <property type="match status" value="1"/>
</dbReference>
<keyword evidence="3" id="KW-0106">Calcium</keyword>
<evidence type="ECO:0000256" key="4">
    <source>
        <dbReference type="SAM" id="SignalP"/>
    </source>
</evidence>
<keyword evidence="4" id="KW-0732">Signal</keyword>
<evidence type="ECO:0000313" key="9">
    <source>
        <dbReference type="Proteomes" id="UP000057981"/>
    </source>
</evidence>
<dbReference type="STRING" id="1736674.APS56_06105"/>
<dbReference type="InterPro" id="IPR014718">
    <property type="entry name" value="GH-type_carb-bd"/>
</dbReference>
<dbReference type="Pfam" id="PF10566">
    <property type="entry name" value="Glyco_hydro_97"/>
    <property type="match status" value="1"/>
</dbReference>
<sequence>MNLKNKKMIQPLKKYSVFIVFTLLLFSNCKQAQIIEVASPDETKKISFLNDENDDITFSIHYNKEEVIKTSALELFSDAINFSGTVSVIDIENSSENNTWQSRFSELSAIPDHYNQLKIYLKLGEGYVNIIARAYNEGIAFSYEIPEQNNITEIGLEEKIHYNFDSDYHVWSTPKREPRKLTAQGEYKKIPLSQLELGIERPLVIEMNDSLILALAEAKLVDYARLSFNKGTSSKYSILSELDGKMGEQKQDTITGAIISNRKNTGIKVHKKLPFQSPWRVVMIGKSYGELLENNYIIQNLNDPSKIADESWIKPGKVLRETTLTTDGAYAAIDFVSAHNMQYIMFDAGWYGDEMKNSSDATTVTLDPKRSKGPLDMQGVTAYAKEKGIGVILYVNRRALEKQLDDLLPLFKEWGIAGIKYGFVRVGDQDATAWLHDAIKKTAEYGMIIDIHDEYRPTGFSRTYPNLLTQEGIRGDEETVPNAHTLITMFTRMLAGAADNTVCYYNKRVDKMGSHASQLAKTVCIFSPLQFLYWYDKPAASPEKLDGLWGDTKHIGNEPELEFFDAVPTTWDETKVLYAEIGEIGVIARRNGNDWFVGGINGVTERNVELDFSFLKAGQNYTAKVYTDDETVNTRTKVKIEEIEINNNSKLNLKVNSNNGFAIHIANNN</sequence>
<evidence type="ECO:0000256" key="1">
    <source>
        <dbReference type="ARBA" id="ARBA00001913"/>
    </source>
</evidence>
<accession>A0A0N7HYA7</accession>
<proteinExistence type="predicted"/>
<evidence type="ECO:0000259" key="5">
    <source>
        <dbReference type="Pfam" id="PF10566"/>
    </source>
</evidence>
<organism evidence="8 9">
    <name type="scientific">Pseudalgibacter alginicilyticus</name>
    <dbReference type="NCBI Taxonomy" id="1736674"/>
    <lineage>
        <taxon>Bacteria</taxon>
        <taxon>Pseudomonadati</taxon>
        <taxon>Bacteroidota</taxon>
        <taxon>Flavobacteriia</taxon>
        <taxon>Flavobacteriales</taxon>
        <taxon>Flavobacteriaceae</taxon>
        <taxon>Pseudalgibacter</taxon>
    </lineage>
</organism>
<dbReference type="EMBL" id="CP012898">
    <property type="protein sequence ID" value="ALJ04726.1"/>
    <property type="molecule type" value="Genomic_DNA"/>
</dbReference>
<dbReference type="InterPro" id="IPR017853">
    <property type="entry name" value="GH"/>
</dbReference>